<protein>
    <submittedName>
        <fullName evidence="2">Uncharacterized protein</fullName>
    </submittedName>
</protein>
<dbReference type="OrthoDB" id="269822at2759"/>
<keyword evidence="3" id="KW-1185">Reference proteome</keyword>
<gene>
    <name evidence="2" type="ORF">CUNI_LOCUS2382</name>
</gene>
<feature type="region of interest" description="Disordered" evidence="1">
    <location>
        <begin position="27"/>
        <end position="90"/>
    </location>
</feature>
<feature type="region of interest" description="Disordered" evidence="1">
    <location>
        <begin position="116"/>
        <end position="144"/>
    </location>
</feature>
<evidence type="ECO:0000256" key="1">
    <source>
        <dbReference type="SAM" id="MobiDB-lite"/>
    </source>
</evidence>
<feature type="compositionally biased region" description="Polar residues" evidence="1">
    <location>
        <begin position="116"/>
        <end position="130"/>
    </location>
</feature>
<organism evidence="2 3">
    <name type="scientific">Candidula unifasciata</name>
    <dbReference type="NCBI Taxonomy" id="100452"/>
    <lineage>
        <taxon>Eukaryota</taxon>
        <taxon>Metazoa</taxon>
        <taxon>Spiralia</taxon>
        <taxon>Lophotrochozoa</taxon>
        <taxon>Mollusca</taxon>
        <taxon>Gastropoda</taxon>
        <taxon>Heterobranchia</taxon>
        <taxon>Euthyneura</taxon>
        <taxon>Panpulmonata</taxon>
        <taxon>Eupulmonata</taxon>
        <taxon>Stylommatophora</taxon>
        <taxon>Helicina</taxon>
        <taxon>Helicoidea</taxon>
        <taxon>Geomitridae</taxon>
        <taxon>Candidula</taxon>
    </lineage>
</organism>
<reference evidence="2" key="1">
    <citation type="submission" date="2021-04" db="EMBL/GenBank/DDBJ databases">
        <authorList>
            <consortium name="Molecular Ecology Group"/>
        </authorList>
    </citation>
    <scope>NUCLEOTIDE SEQUENCE</scope>
</reference>
<comment type="caution">
    <text evidence="2">The sequence shown here is derived from an EMBL/GenBank/DDBJ whole genome shotgun (WGS) entry which is preliminary data.</text>
</comment>
<dbReference type="Proteomes" id="UP000678393">
    <property type="component" value="Unassembled WGS sequence"/>
</dbReference>
<dbReference type="AlphaFoldDB" id="A0A8S3YJA1"/>
<accession>A0A8S3YJA1</accession>
<evidence type="ECO:0000313" key="2">
    <source>
        <dbReference type="EMBL" id="CAG5116824.1"/>
    </source>
</evidence>
<feature type="non-terminal residue" evidence="2">
    <location>
        <position position="235"/>
    </location>
</feature>
<name>A0A8S3YJA1_9EUPU</name>
<evidence type="ECO:0000313" key="3">
    <source>
        <dbReference type="Proteomes" id="UP000678393"/>
    </source>
</evidence>
<sequence>MVTITTTDVGGSQERVLHHPVTAATSSAPLVSRGRPCLTPQASKDDPVTATTITVHFEAPPSPNPSTSSQSPQAQFEFPSIPPSSNFSNHLSVKQEYSPAATLSPLQQQQLNPHASYSSPVLYNPNTDQRSTVSASSTSAASPITTPSCEISFQHRGVLRVLETWSKICQIDLEGNSLIALETREFLKRLSAMGHEYKAWCQRFGSTLRLEECIMADKATEAKEDNASIHLQYKK</sequence>
<dbReference type="EMBL" id="CAJHNH020000307">
    <property type="protein sequence ID" value="CAG5116824.1"/>
    <property type="molecule type" value="Genomic_DNA"/>
</dbReference>
<proteinExistence type="predicted"/>
<feature type="compositionally biased region" description="Low complexity" evidence="1">
    <location>
        <begin position="131"/>
        <end position="144"/>
    </location>
</feature>